<dbReference type="KEGG" id="tuz:TUZN_0011"/>
<feature type="transmembrane region" description="Helical" evidence="1">
    <location>
        <begin position="7"/>
        <end position="27"/>
    </location>
</feature>
<evidence type="ECO:0000256" key="1">
    <source>
        <dbReference type="SAM" id="Phobius"/>
    </source>
</evidence>
<keyword evidence="1" id="KW-0812">Transmembrane</keyword>
<reference key="2">
    <citation type="submission" date="2011-03" db="EMBL/GenBank/DDBJ databases">
        <title>Complete genome sequence of the thermoacidophilic crenarchaeon Thermoproteus uzoniensis 768-20.</title>
        <authorList>
            <person name="Mardanov A.V."/>
            <person name="Gumerov V.M."/>
            <person name="Beletsky A.V."/>
            <person name="Prokofeva M.I."/>
            <person name="Bonch-Osmolovskaya E.A."/>
            <person name="Ravin N.V."/>
            <person name="Skryabin K.G."/>
        </authorList>
    </citation>
    <scope>NUCLEOTIDE SEQUENCE</scope>
    <source>
        <strain>768-20</strain>
    </source>
</reference>
<evidence type="ECO:0000313" key="3">
    <source>
        <dbReference type="Proteomes" id="UP000008138"/>
    </source>
</evidence>
<reference evidence="2 3" key="1">
    <citation type="journal article" date="2011" name="J. Bacteriol.">
        <title>Complete genome sequence of the thermoacidophilic crenarchaeon Thermoproteus uzoniensis 768-20.</title>
        <authorList>
            <person name="Mardanov A.V."/>
            <person name="Gumerov V.M."/>
            <person name="Beletsky A.V."/>
            <person name="Prokofeva M.I."/>
            <person name="Bonch-Osmolovskaya E.A."/>
            <person name="Ravin N.V."/>
            <person name="Skryabin K.G."/>
        </authorList>
    </citation>
    <scope>NUCLEOTIDE SEQUENCE [LARGE SCALE GENOMIC DNA]</scope>
    <source>
        <strain evidence="2 3">768-20</strain>
    </source>
</reference>
<gene>
    <name evidence="2" type="ordered locus">TUZN_0011</name>
</gene>
<dbReference type="GeneID" id="41583096"/>
<organism evidence="2 3">
    <name type="scientific">Thermoproteus uzoniensis (strain 768-20)</name>
    <dbReference type="NCBI Taxonomy" id="999630"/>
    <lineage>
        <taxon>Archaea</taxon>
        <taxon>Thermoproteota</taxon>
        <taxon>Thermoprotei</taxon>
        <taxon>Thermoproteales</taxon>
        <taxon>Thermoproteaceae</taxon>
        <taxon>Thermoproteus</taxon>
    </lineage>
</organism>
<dbReference type="SUPFAM" id="SSF53756">
    <property type="entry name" value="UDP-Glycosyltransferase/glycogen phosphorylase"/>
    <property type="match status" value="1"/>
</dbReference>
<keyword evidence="1" id="KW-1133">Transmembrane helix</keyword>
<evidence type="ECO:0000313" key="2">
    <source>
        <dbReference type="EMBL" id="AEA11517.1"/>
    </source>
</evidence>
<dbReference type="RefSeq" id="WP_013678853.1">
    <property type="nucleotide sequence ID" value="NC_015315.1"/>
</dbReference>
<dbReference type="HOGENOM" id="CLU_726882_0_0_2"/>
<dbReference type="EMBL" id="CP002590">
    <property type="protein sequence ID" value="AEA11517.1"/>
    <property type="molecule type" value="Genomic_DNA"/>
</dbReference>
<name>F2L0N8_THEU7</name>
<accession>F2L0N8</accession>
<dbReference type="AlphaFoldDB" id="F2L0N8"/>
<dbReference type="Proteomes" id="UP000008138">
    <property type="component" value="Chromosome"/>
</dbReference>
<keyword evidence="3" id="KW-1185">Reference proteome</keyword>
<evidence type="ECO:0008006" key="4">
    <source>
        <dbReference type="Google" id="ProtNLM"/>
    </source>
</evidence>
<protein>
    <recommendedName>
        <fullName evidence="4">Glycosyltransferase subfamily 4-like N-terminal domain-containing protein</fullName>
    </recommendedName>
</protein>
<dbReference type="Gene3D" id="3.40.50.2000">
    <property type="entry name" value="Glycogen Phosphorylase B"/>
    <property type="match status" value="2"/>
</dbReference>
<dbReference type="eggNOG" id="arCOG06759">
    <property type="taxonomic scope" value="Archaea"/>
</dbReference>
<dbReference type="STRING" id="999630.TUZN_0011"/>
<keyword evidence="1" id="KW-0472">Membrane</keyword>
<proteinExistence type="predicted"/>
<sequence>MKRYDDLIIAQVGYVANVPYFLTYALMSKGFESINLLPEDIVNSKFAKIFYGSRYNGNPLNVRLIPIKGTGLVYINKLAHKFKYFSREKFLIAHLHIGSALRDHLFLWFLEKLYKKKIKLAFEFHGTDLRNLSSSKAKFLRYIYNTFLVSTPDLITYCEALELPCMWLPNVVDPYYILFIKNKIENIIYNKKHNIEKGLIKVLIPTRLDEHKNLQLFYEMLSEAVKNIDFYIHITHIVWPETVDAFINRVLPTYKHLTKNKNIKFKVLPLQNRYDLLSLYLDSNVVIGQFKLGILSLTELEALATLNHVIMSRLNVRTKAVYSSEVPVCSINDSSELGKCFDRIISEPANLSGLEFIERYHSIEKVINMLLSYYYNVIHW</sequence>